<evidence type="ECO:0000259" key="13">
    <source>
        <dbReference type="Pfam" id="PF09084"/>
    </source>
</evidence>
<keyword evidence="7" id="KW-0663">Pyridoxal phosphate</keyword>
<evidence type="ECO:0000313" key="14">
    <source>
        <dbReference type="EMBL" id="RKD94843.1"/>
    </source>
</evidence>
<keyword evidence="8" id="KW-0784">Thiamine biosynthesis</keyword>
<dbReference type="AlphaFoldDB" id="A0A3R7D9J6"/>
<evidence type="ECO:0000256" key="1">
    <source>
        <dbReference type="ARBA" id="ARBA00003469"/>
    </source>
</evidence>
<evidence type="ECO:0000256" key="9">
    <source>
        <dbReference type="ARBA" id="ARBA00023004"/>
    </source>
</evidence>
<accession>A0A3R7D9J6</accession>
<feature type="region of interest" description="Disordered" evidence="12">
    <location>
        <begin position="23"/>
        <end position="67"/>
    </location>
</feature>
<comment type="caution">
    <text evidence="14">The sequence shown here is derived from an EMBL/GenBank/DDBJ whole genome shotgun (WGS) entry which is preliminary data.</text>
</comment>
<evidence type="ECO:0000256" key="10">
    <source>
        <dbReference type="ARBA" id="ARBA00033171"/>
    </source>
</evidence>
<sequence>MPRFRHTRRRFLAVTGAAAVAGCLGGDADGEGNGGGGGNGNASASADGAGTESDEAEDEPADADGTEPEVTDVTLLLNWQINGLHAPYVAAHEEGFYDEEGFESVDIESGDGSDFAANQAGLGNVEFAVSSPDQLLNVNSRGLSPQCVGVVMQRNPNVVFATRDGFGELTDPAQLEGATVGSGPGMVRQMTQAYLEHHGVLEAVEYVDSGFDTVQQLLSGEIDAAGGVFGDVVDAEHQDAEVDVLSIHEAIPSYGHLIATDEGFAANNGATVRAFLRATARGAVWATQNPEAAIDHLVAAQPELEEVRENQRDKWDRMHAEYMRSDAVAEHGWGWSESEPWQATYETLADGDVLEGEVDPETVWTNDYLDAEAESIGDYAESTDS</sequence>
<dbReference type="Proteomes" id="UP000283805">
    <property type="component" value="Unassembled WGS sequence"/>
</dbReference>
<comment type="subunit">
    <text evidence="4">Homodimer.</text>
</comment>
<dbReference type="PANTHER" id="PTHR31528">
    <property type="entry name" value="4-AMINO-5-HYDROXYMETHYL-2-METHYLPYRIMIDINE PHOSPHATE SYNTHASE THI11-RELATED"/>
    <property type="match status" value="1"/>
</dbReference>
<dbReference type="PROSITE" id="PS51257">
    <property type="entry name" value="PROKAR_LIPOPROTEIN"/>
    <property type="match status" value="1"/>
</dbReference>
<dbReference type="InterPro" id="IPR006311">
    <property type="entry name" value="TAT_signal"/>
</dbReference>
<keyword evidence="9" id="KW-0408">Iron</keyword>
<feature type="compositionally biased region" description="Acidic residues" evidence="12">
    <location>
        <begin position="52"/>
        <end position="67"/>
    </location>
</feature>
<dbReference type="GO" id="GO:0016740">
    <property type="term" value="F:transferase activity"/>
    <property type="evidence" value="ECO:0007669"/>
    <property type="project" value="UniProtKB-KW"/>
</dbReference>
<proteinExistence type="inferred from homology"/>
<feature type="compositionally biased region" description="Low complexity" evidence="12">
    <location>
        <begin position="41"/>
        <end position="51"/>
    </location>
</feature>
<evidence type="ECO:0000256" key="7">
    <source>
        <dbReference type="ARBA" id="ARBA00022898"/>
    </source>
</evidence>
<comment type="similarity">
    <text evidence="3">Belongs to the NMT1/THI5 family.</text>
</comment>
<dbReference type="InterPro" id="IPR027939">
    <property type="entry name" value="NMT1/THI5"/>
</dbReference>
<dbReference type="InterPro" id="IPR015168">
    <property type="entry name" value="SsuA/THI5"/>
</dbReference>
<keyword evidence="6" id="KW-0479">Metal-binding</keyword>
<name>A0A3R7D9J6_9EURY</name>
<evidence type="ECO:0000313" key="15">
    <source>
        <dbReference type="Proteomes" id="UP000283805"/>
    </source>
</evidence>
<evidence type="ECO:0000256" key="12">
    <source>
        <dbReference type="SAM" id="MobiDB-lite"/>
    </source>
</evidence>
<evidence type="ECO:0000256" key="2">
    <source>
        <dbReference type="ARBA" id="ARBA00004948"/>
    </source>
</evidence>
<evidence type="ECO:0000256" key="4">
    <source>
        <dbReference type="ARBA" id="ARBA00011738"/>
    </source>
</evidence>
<dbReference type="OrthoDB" id="312552at2157"/>
<dbReference type="RefSeq" id="WP_120244183.1">
    <property type="nucleotide sequence ID" value="NZ_RAPO01000002.1"/>
</dbReference>
<dbReference type="Pfam" id="PF09084">
    <property type="entry name" value="NMT1"/>
    <property type="match status" value="1"/>
</dbReference>
<dbReference type="GO" id="GO:0046872">
    <property type="term" value="F:metal ion binding"/>
    <property type="evidence" value="ECO:0007669"/>
    <property type="project" value="UniProtKB-KW"/>
</dbReference>
<organism evidence="14 15">
    <name type="scientific">Halopiger aswanensis</name>
    <dbReference type="NCBI Taxonomy" id="148449"/>
    <lineage>
        <taxon>Archaea</taxon>
        <taxon>Methanobacteriati</taxon>
        <taxon>Methanobacteriota</taxon>
        <taxon>Stenosarchaea group</taxon>
        <taxon>Halobacteria</taxon>
        <taxon>Halobacteriales</taxon>
        <taxon>Natrialbaceae</taxon>
        <taxon>Halopiger</taxon>
    </lineage>
</organism>
<keyword evidence="15" id="KW-1185">Reference proteome</keyword>
<evidence type="ECO:0000256" key="5">
    <source>
        <dbReference type="ARBA" id="ARBA00022679"/>
    </source>
</evidence>
<comment type="function">
    <text evidence="1">Responsible for the formation of the pyrimidine heterocycle in the thiamine biosynthesis pathway. Catalyzes the formation of hydroxymethylpyrimidine phosphate (HMP-P) from histidine and pyridoxal phosphate (PLP). The protein uses PLP and the active site histidine to form HMP-P, generating an inactive enzyme. The enzyme can only undergo a single turnover, which suggests it is a suicide enzyme.</text>
</comment>
<keyword evidence="5" id="KW-0808">Transferase</keyword>
<evidence type="ECO:0000256" key="11">
    <source>
        <dbReference type="ARBA" id="ARBA00048179"/>
    </source>
</evidence>
<dbReference type="PROSITE" id="PS51318">
    <property type="entry name" value="TAT"/>
    <property type="match status" value="1"/>
</dbReference>
<feature type="domain" description="SsuA/THI5-like" evidence="13">
    <location>
        <begin position="85"/>
        <end position="293"/>
    </location>
</feature>
<dbReference type="EMBL" id="RAPO01000002">
    <property type="protein sequence ID" value="RKD94843.1"/>
    <property type="molecule type" value="Genomic_DNA"/>
</dbReference>
<evidence type="ECO:0000256" key="8">
    <source>
        <dbReference type="ARBA" id="ARBA00022977"/>
    </source>
</evidence>
<evidence type="ECO:0000256" key="3">
    <source>
        <dbReference type="ARBA" id="ARBA00009406"/>
    </source>
</evidence>
<evidence type="ECO:0000256" key="6">
    <source>
        <dbReference type="ARBA" id="ARBA00022723"/>
    </source>
</evidence>
<reference evidence="14 15" key="1">
    <citation type="submission" date="2018-09" db="EMBL/GenBank/DDBJ databases">
        <title>Genomic Encyclopedia of Archaeal and Bacterial Type Strains, Phase II (KMG-II): from individual species to whole genera.</title>
        <authorList>
            <person name="Goeker M."/>
        </authorList>
    </citation>
    <scope>NUCLEOTIDE SEQUENCE [LARGE SCALE GENOMIC DNA]</scope>
    <source>
        <strain evidence="14 15">DSM 13151</strain>
    </source>
</reference>
<dbReference type="PANTHER" id="PTHR31528:SF1">
    <property type="entry name" value="4-AMINO-5-HYDROXYMETHYL-2-METHYLPYRIMIDINE PHOSPHATE SYNTHASE THI11-RELATED"/>
    <property type="match status" value="1"/>
</dbReference>
<feature type="compositionally biased region" description="Gly residues" evidence="12">
    <location>
        <begin position="23"/>
        <end position="40"/>
    </location>
</feature>
<protein>
    <recommendedName>
        <fullName evidence="10">Thiamine pyrimidine synthase</fullName>
    </recommendedName>
</protein>
<dbReference type="GO" id="GO:0009228">
    <property type="term" value="P:thiamine biosynthetic process"/>
    <property type="evidence" value="ECO:0007669"/>
    <property type="project" value="UniProtKB-KW"/>
</dbReference>
<comment type="pathway">
    <text evidence="2">Cofactor biosynthesis; thiamine diphosphate biosynthesis.</text>
</comment>
<dbReference type="Gene3D" id="3.40.190.10">
    <property type="entry name" value="Periplasmic binding protein-like II"/>
    <property type="match status" value="2"/>
</dbReference>
<dbReference type="SUPFAM" id="SSF53850">
    <property type="entry name" value="Periplasmic binding protein-like II"/>
    <property type="match status" value="1"/>
</dbReference>
<comment type="catalytic activity">
    <reaction evidence="11">
        <text>N(6)-(pyridoxal phosphate)-L-lysyl-[4-amino-5-hydroxymethyl-2-methylpyrimidine phosphate synthase] + L-histidyl-[4-amino-5-hydroxymethyl-2-methylpyrimidine phosphate synthase] + 2 Fe(3+) + 4 H2O = L-lysyl-[4-amino-5-hydroxymethyl-2-methylpyrimidine phosphate synthase] + (2S)-2-amino-5-hydroxy-4-oxopentanoyl-[4-amino-5-hydroxymethyl-2-methylpyrimidine phosphate synthase] + 4-amino-2-methyl-5-(phosphooxymethyl)pyrimidine + 3-oxopropanoate + 2 Fe(2+) + 2 H(+)</text>
        <dbReference type="Rhea" id="RHEA:65756"/>
        <dbReference type="Rhea" id="RHEA-COMP:16892"/>
        <dbReference type="Rhea" id="RHEA-COMP:16893"/>
        <dbReference type="Rhea" id="RHEA-COMP:16894"/>
        <dbReference type="Rhea" id="RHEA-COMP:16895"/>
        <dbReference type="ChEBI" id="CHEBI:15377"/>
        <dbReference type="ChEBI" id="CHEBI:15378"/>
        <dbReference type="ChEBI" id="CHEBI:29033"/>
        <dbReference type="ChEBI" id="CHEBI:29034"/>
        <dbReference type="ChEBI" id="CHEBI:29969"/>
        <dbReference type="ChEBI" id="CHEBI:29979"/>
        <dbReference type="ChEBI" id="CHEBI:33190"/>
        <dbReference type="ChEBI" id="CHEBI:58354"/>
        <dbReference type="ChEBI" id="CHEBI:143915"/>
        <dbReference type="ChEBI" id="CHEBI:157692"/>
    </reaction>
    <physiologicalReaction direction="left-to-right" evidence="11">
        <dbReference type="Rhea" id="RHEA:65757"/>
    </physiologicalReaction>
</comment>
<gene>
    <name evidence="14" type="ORF">ATJ93_1686</name>
</gene>